<dbReference type="SMART" id="SM00404">
    <property type="entry name" value="PTPc_motif"/>
    <property type="match status" value="1"/>
</dbReference>
<feature type="compositionally biased region" description="Polar residues" evidence="8">
    <location>
        <begin position="210"/>
        <end position="220"/>
    </location>
</feature>
<dbReference type="PROSITE" id="PS50056">
    <property type="entry name" value="TYR_PHOSPHATASE_2"/>
    <property type="match status" value="1"/>
</dbReference>
<dbReference type="InterPro" id="IPR000387">
    <property type="entry name" value="Tyr_Pase_dom"/>
</dbReference>
<dbReference type="Proteomes" id="UP000694407">
    <property type="component" value="Unplaced"/>
</dbReference>
<evidence type="ECO:0008006" key="14">
    <source>
        <dbReference type="Google" id="ProtNLM"/>
    </source>
</evidence>
<feature type="domain" description="Tyrosine-protein phosphatase" evidence="10">
    <location>
        <begin position="267"/>
        <end position="527"/>
    </location>
</feature>
<keyword evidence="6" id="KW-0325">Glycoprotein</keyword>
<dbReference type="InterPro" id="IPR003595">
    <property type="entry name" value="Tyr_Pase_cat"/>
</dbReference>
<dbReference type="InterPro" id="IPR000242">
    <property type="entry name" value="PTP_cat"/>
</dbReference>
<feature type="compositionally biased region" description="Low complexity" evidence="8">
    <location>
        <begin position="227"/>
        <end position="240"/>
    </location>
</feature>
<evidence type="ECO:0000256" key="2">
    <source>
        <dbReference type="ARBA" id="ARBA00022692"/>
    </source>
</evidence>
<dbReference type="PROSITE" id="PS50055">
    <property type="entry name" value="TYR_PHOSPHATASE_PTP"/>
    <property type="match status" value="1"/>
</dbReference>
<dbReference type="GO" id="GO:0030141">
    <property type="term" value="C:secretory granule"/>
    <property type="evidence" value="ECO:0007669"/>
    <property type="project" value="InterPro"/>
</dbReference>
<dbReference type="FunFam" id="3.90.190.10:FF:000017">
    <property type="entry name" value="receptor-type tyrosine-protein phosphatase-like N isoform X2"/>
    <property type="match status" value="1"/>
</dbReference>
<dbReference type="GeneTree" id="ENSGT00940000154095"/>
<proteinExistence type="predicted"/>
<feature type="region of interest" description="Disordered" evidence="8">
    <location>
        <begin position="196"/>
        <end position="244"/>
    </location>
</feature>
<evidence type="ECO:0000313" key="13">
    <source>
        <dbReference type="Proteomes" id="UP000694407"/>
    </source>
</evidence>
<dbReference type="GO" id="GO:0004725">
    <property type="term" value="F:protein tyrosine phosphatase activity"/>
    <property type="evidence" value="ECO:0007669"/>
    <property type="project" value="InterPro"/>
</dbReference>
<dbReference type="PANTHER" id="PTHR46106">
    <property type="entry name" value="IA-2 PROTEIN TYROSINE PHOSPHATASE, ISOFORM C"/>
    <property type="match status" value="1"/>
</dbReference>
<evidence type="ECO:0000256" key="9">
    <source>
        <dbReference type="SAM" id="Phobius"/>
    </source>
</evidence>
<dbReference type="GO" id="GO:0051046">
    <property type="term" value="P:regulation of secretion"/>
    <property type="evidence" value="ECO:0007669"/>
    <property type="project" value="TreeGrafter"/>
</dbReference>
<dbReference type="SMART" id="SM00194">
    <property type="entry name" value="PTPc"/>
    <property type="match status" value="1"/>
</dbReference>
<evidence type="ECO:0000256" key="5">
    <source>
        <dbReference type="ARBA" id="ARBA00023136"/>
    </source>
</evidence>
<name>A0A8C6EZN6_MARMA</name>
<dbReference type="InterPro" id="IPR033522">
    <property type="entry name" value="IA-2/IA-2_beta"/>
</dbReference>
<protein>
    <recommendedName>
        <fullName evidence="14">Protein tyrosine phosphatase receptor type N2</fullName>
    </recommendedName>
</protein>
<accession>A0A8C6EZN6</accession>
<dbReference type="GO" id="GO:0030659">
    <property type="term" value="C:cytoplasmic vesicle membrane"/>
    <property type="evidence" value="ECO:0007669"/>
    <property type="project" value="UniProtKB-SubCell"/>
</dbReference>
<evidence type="ECO:0000256" key="4">
    <source>
        <dbReference type="ARBA" id="ARBA00022989"/>
    </source>
</evidence>
<evidence type="ECO:0000259" key="10">
    <source>
        <dbReference type="PROSITE" id="PS50055"/>
    </source>
</evidence>
<dbReference type="PROSITE" id="PS00383">
    <property type="entry name" value="TYR_PHOSPHATASE_1"/>
    <property type="match status" value="1"/>
</dbReference>
<dbReference type="Gene3D" id="3.90.190.10">
    <property type="entry name" value="Protein tyrosine phosphatase superfamily"/>
    <property type="match status" value="1"/>
</dbReference>
<evidence type="ECO:0000256" key="7">
    <source>
        <dbReference type="ARBA" id="ARBA00023329"/>
    </source>
</evidence>
<dbReference type="InterPro" id="IPR016130">
    <property type="entry name" value="Tyr_Pase_AS"/>
</dbReference>
<dbReference type="Pfam" id="PF00102">
    <property type="entry name" value="Y_phosphatase"/>
    <property type="match status" value="1"/>
</dbReference>
<evidence type="ECO:0000313" key="12">
    <source>
        <dbReference type="Ensembl" id="ENSMMMP00000027988.1"/>
    </source>
</evidence>
<keyword evidence="13" id="KW-1185">Reference proteome</keyword>
<feature type="domain" description="Tyrosine specific protein phosphatases" evidence="11">
    <location>
        <begin position="446"/>
        <end position="518"/>
    </location>
</feature>
<sequence>VCRAPVCRALVSTPRCAEPRCAEPRCQRLSVHNPGARSPGVQSPGVPAPSGPSRSPLPLPRTSPVGAGVAGPRCPCTALLLYQCCVSSGAWPIAIAGRGWSASRSCTVLTGPSLLVTQKSRLTLLPHQGQQEDSTKFILLTFLSVACIMGVLLASSLIYCLRHSSRGKLKEKLSGLGGDPGADATSAYQELCRQRMAPRPPDRPEGPHTSRINSVSSQFSDGPMPSPSARSSTSSWSEEPVQPDMDISTGHMILAYMEDHLKNKHRLEKEWDALCAYQAEPSSSLVAQREENLPKNRSLAVLTYDHSRILLKPENSHSNSDYINASPIMDHDPRNPAYIATQGPLPATVADFWQMVWESGCAVIVMLTPLTENGVRQSHHYWPDEGANLYHFYEVNLVSEHIWCEDFLVRSFYLKNLQTRQTRTVTQFHFLSWYDGGVPSSTGALLDFRRKVNKCYRGRSCPIIVHCSDGAGRSGTYVLIDMVLNKMAKGAKEIDIAATLEHLRDQRPGMVQTKEQFEFALTAVAEEVNAILKALPQ</sequence>
<dbReference type="AlphaFoldDB" id="A0A8C6EZN6"/>
<feature type="transmembrane region" description="Helical" evidence="9">
    <location>
        <begin position="137"/>
        <end position="161"/>
    </location>
</feature>
<keyword evidence="7" id="KW-0968">Cytoplasmic vesicle</keyword>
<reference evidence="12" key="1">
    <citation type="submission" date="2025-08" db="UniProtKB">
        <authorList>
            <consortium name="Ensembl"/>
        </authorList>
    </citation>
    <scope>IDENTIFICATION</scope>
</reference>
<dbReference type="PRINTS" id="PR00700">
    <property type="entry name" value="PRTYPHPHTASE"/>
</dbReference>
<evidence type="ECO:0000256" key="6">
    <source>
        <dbReference type="ARBA" id="ARBA00023180"/>
    </source>
</evidence>
<keyword evidence="4 9" id="KW-1133">Transmembrane helix</keyword>
<feature type="region of interest" description="Disordered" evidence="8">
    <location>
        <begin position="32"/>
        <end position="64"/>
    </location>
</feature>
<keyword evidence="3" id="KW-0732">Signal</keyword>
<evidence type="ECO:0000256" key="1">
    <source>
        <dbReference type="ARBA" id="ARBA00004358"/>
    </source>
</evidence>
<dbReference type="SUPFAM" id="SSF52799">
    <property type="entry name" value="(Phosphotyrosine protein) phosphatases II"/>
    <property type="match status" value="1"/>
</dbReference>
<dbReference type="InterPro" id="IPR029021">
    <property type="entry name" value="Prot-tyrosine_phosphatase-like"/>
</dbReference>
<evidence type="ECO:0000259" key="11">
    <source>
        <dbReference type="PROSITE" id="PS50056"/>
    </source>
</evidence>
<dbReference type="PANTHER" id="PTHR46106:SF5">
    <property type="entry name" value="RECEPTOR-TYPE TYROSINE-PROTEIN PHOSPHATASE N2"/>
    <property type="match status" value="1"/>
</dbReference>
<dbReference type="GO" id="GO:0035773">
    <property type="term" value="P:insulin secretion involved in cellular response to glucose stimulus"/>
    <property type="evidence" value="ECO:0007669"/>
    <property type="project" value="TreeGrafter"/>
</dbReference>
<organism evidence="12 13">
    <name type="scientific">Marmota marmota marmota</name>
    <name type="common">Alpine marmot</name>
    <dbReference type="NCBI Taxonomy" id="9994"/>
    <lineage>
        <taxon>Eukaryota</taxon>
        <taxon>Metazoa</taxon>
        <taxon>Chordata</taxon>
        <taxon>Craniata</taxon>
        <taxon>Vertebrata</taxon>
        <taxon>Euteleostomi</taxon>
        <taxon>Mammalia</taxon>
        <taxon>Eutheria</taxon>
        <taxon>Euarchontoglires</taxon>
        <taxon>Glires</taxon>
        <taxon>Rodentia</taxon>
        <taxon>Sciuromorpha</taxon>
        <taxon>Sciuridae</taxon>
        <taxon>Xerinae</taxon>
        <taxon>Marmotini</taxon>
        <taxon>Marmota</taxon>
    </lineage>
</organism>
<evidence type="ECO:0000256" key="8">
    <source>
        <dbReference type="SAM" id="MobiDB-lite"/>
    </source>
</evidence>
<keyword evidence="5 9" id="KW-0472">Membrane</keyword>
<evidence type="ECO:0000256" key="3">
    <source>
        <dbReference type="ARBA" id="ARBA00022729"/>
    </source>
</evidence>
<comment type="subcellular location">
    <subcellularLocation>
        <location evidence="1">Cytoplasmic vesicle membrane</location>
        <topology evidence="1">Single-pass type I membrane protein</topology>
    </subcellularLocation>
</comment>
<dbReference type="Ensembl" id="ENSMMMT00000031649.1">
    <property type="protein sequence ID" value="ENSMMMP00000027988.1"/>
    <property type="gene ID" value="ENSMMMG00000024398.1"/>
</dbReference>
<reference evidence="12" key="2">
    <citation type="submission" date="2025-09" db="UniProtKB">
        <authorList>
            <consortium name="Ensembl"/>
        </authorList>
    </citation>
    <scope>IDENTIFICATION</scope>
</reference>
<dbReference type="GO" id="GO:0045202">
    <property type="term" value="C:synapse"/>
    <property type="evidence" value="ECO:0007669"/>
    <property type="project" value="TreeGrafter"/>
</dbReference>
<feature type="compositionally biased region" description="Pro residues" evidence="8">
    <location>
        <begin position="46"/>
        <end position="61"/>
    </location>
</feature>
<keyword evidence="2 9" id="KW-0812">Transmembrane</keyword>